<keyword evidence="2" id="KW-0805">Transcription regulation</keyword>
<reference evidence="7" key="1">
    <citation type="submission" date="2017-11" db="EMBL/GenBank/DDBJ databases">
        <authorList>
            <person name="Kuznetsova I."/>
            <person name="Sazanova A."/>
            <person name="Chirak E."/>
            <person name="Safronova V."/>
            <person name="Willems A."/>
        </authorList>
    </citation>
    <scope>NUCLEOTIDE SEQUENCE [LARGE SCALE GENOMIC DNA]</scope>
    <source>
        <strain evidence="7">STM 196</strain>
    </source>
</reference>
<protein>
    <submittedName>
        <fullName evidence="6">Response regulator</fullName>
    </submittedName>
</protein>
<feature type="domain" description="Response regulatory" evidence="5">
    <location>
        <begin position="1"/>
        <end position="104"/>
    </location>
</feature>
<dbReference type="AlphaFoldDB" id="A0A2P7B2V9"/>
<dbReference type="PANTHER" id="PTHR44591">
    <property type="entry name" value="STRESS RESPONSE REGULATOR PROTEIN 1"/>
    <property type="match status" value="1"/>
</dbReference>
<name>A0A2P7B2V9_9HYPH</name>
<dbReference type="Proteomes" id="UP000241444">
    <property type="component" value="Unassembled WGS sequence"/>
</dbReference>
<gene>
    <name evidence="6" type="ORF">CU102_27590</name>
</gene>
<proteinExistence type="predicted"/>
<dbReference type="OrthoDB" id="7210814at2"/>
<organism evidence="6 7">
    <name type="scientific">Phyllobacterium brassicacearum</name>
    <dbReference type="NCBI Taxonomy" id="314235"/>
    <lineage>
        <taxon>Bacteria</taxon>
        <taxon>Pseudomonadati</taxon>
        <taxon>Pseudomonadota</taxon>
        <taxon>Alphaproteobacteria</taxon>
        <taxon>Hyphomicrobiales</taxon>
        <taxon>Phyllobacteriaceae</taxon>
        <taxon>Phyllobacterium</taxon>
    </lineage>
</organism>
<dbReference type="Pfam" id="PF00072">
    <property type="entry name" value="Response_reg"/>
    <property type="match status" value="1"/>
</dbReference>
<accession>A0A2P7B2V9</accession>
<keyword evidence="7" id="KW-1185">Reference proteome</keyword>
<dbReference type="InterPro" id="IPR001789">
    <property type="entry name" value="Sig_transdc_resp-reg_receiver"/>
</dbReference>
<dbReference type="SMART" id="SM00448">
    <property type="entry name" value="REC"/>
    <property type="match status" value="1"/>
</dbReference>
<keyword evidence="1 4" id="KW-0597">Phosphoprotein</keyword>
<dbReference type="InterPro" id="IPR011006">
    <property type="entry name" value="CheY-like_superfamily"/>
</dbReference>
<dbReference type="PROSITE" id="PS50110">
    <property type="entry name" value="RESPONSE_REGULATORY"/>
    <property type="match status" value="1"/>
</dbReference>
<dbReference type="Gene3D" id="3.40.50.2300">
    <property type="match status" value="1"/>
</dbReference>
<dbReference type="InterPro" id="IPR050595">
    <property type="entry name" value="Bact_response_regulator"/>
</dbReference>
<dbReference type="GO" id="GO:0000160">
    <property type="term" value="P:phosphorelay signal transduction system"/>
    <property type="evidence" value="ECO:0007669"/>
    <property type="project" value="InterPro"/>
</dbReference>
<dbReference type="EMBL" id="PGGO01000043">
    <property type="protein sequence ID" value="PSH60795.1"/>
    <property type="molecule type" value="Genomic_DNA"/>
</dbReference>
<evidence type="ECO:0000256" key="2">
    <source>
        <dbReference type="ARBA" id="ARBA00023015"/>
    </source>
</evidence>
<sequence length="132" mass="14536">MTISDYLRDCDFTVIEGGSADEAISLLQSGIHVDLVFSDVKMPGDMDGFGLANWIREHQPGIKVVILTSGYANAAEIAAELCEESPIAKPYDHQHNLERIQQALGKGQPLTITSISMMFKTQNSMIYIASRF</sequence>
<keyword evidence="3" id="KW-0804">Transcription</keyword>
<evidence type="ECO:0000259" key="5">
    <source>
        <dbReference type="PROSITE" id="PS50110"/>
    </source>
</evidence>
<evidence type="ECO:0000256" key="3">
    <source>
        <dbReference type="ARBA" id="ARBA00023163"/>
    </source>
</evidence>
<evidence type="ECO:0000313" key="6">
    <source>
        <dbReference type="EMBL" id="PSH60795.1"/>
    </source>
</evidence>
<dbReference type="PANTHER" id="PTHR44591:SF3">
    <property type="entry name" value="RESPONSE REGULATORY DOMAIN-CONTAINING PROTEIN"/>
    <property type="match status" value="1"/>
</dbReference>
<comment type="caution">
    <text evidence="6">The sequence shown here is derived from an EMBL/GenBank/DDBJ whole genome shotgun (WGS) entry which is preliminary data.</text>
</comment>
<feature type="modified residue" description="4-aspartylphosphate" evidence="4">
    <location>
        <position position="39"/>
    </location>
</feature>
<evidence type="ECO:0000256" key="1">
    <source>
        <dbReference type="ARBA" id="ARBA00022553"/>
    </source>
</evidence>
<dbReference type="SUPFAM" id="SSF52172">
    <property type="entry name" value="CheY-like"/>
    <property type="match status" value="1"/>
</dbReference>
<evidence type="ECO:0000256" key="4">
    <source>
        <dbReference type="PROSITE-ProRule" id="PRU00169"/>
    </source>
</evidence>
<evidence type="ECO:0000313" key="7">
    <source>
        <dbReference type="Proteomes" id="UP000241444"/>
    </source>
</evidence>